<reference evidence="1 2" key="1">
    <citation type="submission" date="2014-08" db="EMBL/GenBank/DDBJ databases">
        <title>Genome sequences of NCPPB Pectobacterium isolates.</title>
        <authorList>
            <person name="Glover R.H."/>
            <person name="Sapp M."/>
            <person name="Elphinstone J."/>
        </authorList>
    </citation>
    <scope>NUCLEOTIDE SEQUENCE [LARGE SCALE GENOMIC DNA]</scope>
    <source>
        <strain evidence="1 2">LMG 21372</strain>
    </source>
</reference>
<proteinExistence type="predicted"/>
<dbReference type="AlphaFoldDB" id="A0A0M2EXS7"/>
<comment type="caution">
    <text evidence="1">The sequence shown here is derived from an EMBL/GenBank/DDBJ whole genome shotgun (WGS) entry which is preliminary data.</text>
</comment>
<name>A0A0M2EXS7_9GAMM</name>
<dbReference type="EMBL" id="JQOD01000009">
    <property type="protein sequence ID" value="KGA31673.1"/>
    <property type="molecule type" value="Genomic_DNA"/>
</dbReference>
<dbReference type="InterPro" id="IPR014710">
    <property type="entry name" value="RmlC-like_jellyroll"/>
</dbReference>
<accession>A0A0M2EXS7</accession>
<protein>
    <submittedName>
        <fullName evidence="1">Uncharacterized protein</fullName>
    </submittedName>
</protein>
<dbReference type="Gene3D" id="2.60.120.10">
    <property type="entry name" value="Jelly Rolls"/>
    <property type="match status" value="1"/>
</dbReference>
<organism evidence="1 2">
    <name type="scientific">Pectobacterium brasiliense</name>
    <dbReference type="NCBI Taxonomy" id="180957"/>
    <lineage>
        <taxon>Bacteria</taxon>
        <taxon>Pseudomonadati</taxon>
        <taxon>Pseudomonadota</taxon>
        <taxon>Gammaproteobacteria</taxon>
        <taxon>Enterobacterales</taxon>
        <taxon>Pectobacteriaceae</taxon>
        <taxon>Pectobacterium</taxon>
    </lineage>
</organism>
<dbReference type="InterPro" id="IPR031723">
    <property type="entry name" value="DMSP_lyase"/>
</dbReference>
<dbReference type="InterPro" id="IPR011051">
    <property type="entry name" value="RmlC_Cupin_sf"/>
</dbReference>
<sequence length="211" mass="23871">MRNSDSILEHLLFTIHKRLVSIPVEQHLRGDLIPIINGWPFRLVKNTRPSTAARQPAVDYLEQALNIGEASGDRELCSMIRLLAPALSWNFDYSPHPDFPYLDEKIAFTQFVGPEDFWISSHLAIGLTLIAPKTHYPAHCHPATEIYLPLAGTGLWSMGNSGYFPRQPNELIFHPSGVTHATRAQEEPVLALYIWHDNIRSPSEWLRGSSK</sequence>
<evidence type="ECO:0000313" key="2">
    <source>
        <dbReference type="Proteomes" id="UP000029435"/>
    </source>
</evidence>
<dbReference type="Proteomes" id="UP000029435">
    <property type="component" value="Unassembled WGS sequence"/>
</dbReference>
<dbReference type="GO" id="GO:0047869">
    <property type="term" value="F:dimethylpropiothetin dethiomethylase activity"/>
    <property type="evidence" value="ECO:0007669"/>
    <property type="project" value="InterPro"/>
</dbReference>
<dbReference type="SUPFAM" id="SSF51182">
    <property type="entry name" value="RmlC-like cupins"/>
    <property type="match status" value="1"/>
</dbReference>
<evidence type="ECO:0000313" key="1">
    <source>
        <dbReference type="EMBL" id="KGA31673.1"/>
    </source>
</evidence>
<dbReference type="RefSeq" id="WP_039317644.1">
    <property type="nucleotide sequence ID" value="NZ_JQOD01000009.1"/>
</dbReference>
<dbReference type="OrthoDB" id="9083851at2"/>
<dbReference type="Pfam" id="PF16867">
    <property type="entry name" value="DMSP_lyase"/>
    <property type="match status" value="1"/>
</dbReference>
<gene>
    <name evidence="1" type="ORF">KU74_20205</name>
</gene>